<feature type="transmembrane region" description="Helical" evidence="6">
    <location>
        <begin position="104"/>
        <end position="126"/>
    </location>
</feature>
<keyword evidence="3 6" id="KW-1133">Transmembrane helix</keyword>
<feature type="transmembrane region" description="Helical" evidence="6">
    <location>
        <begin position="495"/>
        <end position="519"/>
    </location>
</feature>
<dbReference type="EMBL" id="PDNB01000134">
    <property type="protein sequence ID" value="PGH04638.1"/>
    <property type="molecule type" value="Genomic_DNA"/>
</dbReference>
<dbReference type="InterPro" id="IPR002293">
    <property type="entry name" value="AA/rel_permease1"/>
</dbReference>
<organism evidence="7 8">
    <name type="scientific">Helicocarpus griseus UAMH5409</name>
    <dbReference type="NCBI Taxonomy" id="1447875"/>
    <lineage>
        <taxon>Eukaryota</taxon>
        <taxon>Fungi</taxon>
        <taxon>Dikarya</taxon>
        <taxon>Ascomycota</taxon>
        <taxon>Pezizomycotina</taxon>
        <taxon>Eurotiomycetes</taxon>
        <taxon>Eurotiomycetidae</taxon>
        <taxon>Onygenales</taxon>
        <taxon>Ajellomycetaceae</taxon>
        <taxon>Helicocarpus</taxon>
    </lineage>
</organism>
<dbReference type="PANTHER" id="PTHR11785:SF498">
    <property type="entry name" value="HIGH-AFFINITY METHIONINE PERMEASE"/>
    <property type="match status" value="1"/>
</dbReference>
<feature type="transmembrane region" description="Helical" evidence="6">
    <location>
        <begin position="147"/>
        <end position="170"/>
    </location>
</feature>
<reference evidence="7 8" key="1">
    <citation type="submission" date="2017-10" db="EMBL/GenBank/DDBJ databases">
        <title>Comparative genomics in systemic dimorphic fungi from Ajellomycetaceae.</title>
        <authorList>
            <person name="Munoz J.F."/>
            <person name="Mcewen J.G."/>
            <person name="Clay O.K."/>
            <person name="Cuomo C.A."/>
        </authorList>
    </citation>
    <scope>NUCLEOTIDE SEQUENCE [LARGE SCALE GENOMIC DNA]</scope>
    <source>
        <strain evidence="7 8">UAMH5409</strain>
    </source>
</reference>
<comment type="caution">
    <text evidence="7">The sequence shown here is derived from an EMBL/GenBank/DDBJ whole genome shotgun (WGS) entry which is preliminary data.</text>
</comment>
<evidence type="ECO:0000256" key="4">
    <source>
        <dbReference type="ARBA" id="ARBA00023136"/>
    </source>
</evidence>
<evidence type="ECO:0000256" key="2">
    <source>
        <dbReference type="ARBA" id="ARBA00022692"/>
    </source>
</evidence>
<evidence type="ECO:0000313" key="7">
    <source>
        <dbReference type="EMBL" id="PGH04638.1"/>
    </source>
</evidence>
<dbReference type="PANTHER" id="PTHR11785">
    <property type="entry name" value="AMINO ACID TRANSPORTER"/>
    <property type="match status" value="1"/>
</dbReference>
<dbReference type="STRING" id="1447875.A0A2B7X7K4"/>
<dbReference type="Gene3D" id="1.20.1740.10">
    <property type="entry name" value="Amino acid/polyamine transporter I"/>
    <property type="match status" value="1"/>
</dbReference>
<protein>
    <recommendedName>
        <fullName evidence="9">High affinity methionine permease</fullName>
    </recommendedName>
</protein>
<feature type="compositionally biased region" description="Polar residues" evidence="5">
    <location>
        <begin position="27"/>
        <end position="37"/>
    </location>
</feature>
<dbReference type="OrthoDB" id="5982228at2759"/>
<evidence type="ECO:0000256" key="1">
    <source>
        <dbReference type="ARBA" id="ARBA00004141"/>
    </source>
</evidence>
<dbReference type="AlphaFoldDB" id="A0A2B7X7K4"/>
<feature type="transmembrane region" description="Helical" evidence="6">
    <location>
        <begin position="222"/>
        <end position="241"/>
    </location>
</feature>
<feature type="transmembrane region" description="Helical" evidence="6">
    <location>
        <begin position="294"/>
        <end position="317"/>
    </location>
</feature>
<feature type="transmembrane region" description="Helical" evidence="6">
    <location>
        <begin position="190"/>
        <end position="210"/>
    </location>
</feature>
<dbReference type="Proteomes" id="UP000223968">
    <property type="component" value="Unassembled WGS sequence"/>
</dbReference>
<evidence type="ECO:0000313" key="8">
    <source>
        <dbReference type="Proteomes" id="UP000223968"/>
    </source>
</evidence>
<feature type="compositionally biased region" description="Polar residues" evidence="5">
    <location>
        <begin position="45"/>
        <end position="58"/>
    </location>
</feature>
<dbReference type="Pfam" id="PF13520">
    <property type="entry name" value="AA_permease_2"/>
    <property type="match status" value="1"/>
</dbReference>
<feature type="transmembrane region" description="Helical" evidence="6">
    <location>
        <begin position="75"/>
        <end position="98"/>
    </location>
</feature>
<name>A0A2B7X7K4_9EURO</name>
<evidence type="ECO:0000256" key="5">
    <source>
        <dbReference type="SAM" id="MobiDB-lite"/>
    </source>
</evidence>
<keyword evidence="2 6" id="KW-0812">Transmembrane</keyword>
<dbReference type="GO" id="GO:0015179">
    <property type="term" value="F:L-amino acid transmembrane transporter activity"/>
    <property type="evidence" value="ECO:0007669"/>
    <property type="project" value="TreeGrafter"/>
</dbReference>
<sequence>MSQVSDDSPVTDPFSTLTPPEAVHSLDVSSQDGNCGSTEKRSSENSDPTTGLYGTNVTEQCPQTRRRIGVISASFLIFNRIMGTGIFATPSAILSLTGSVGLSLIVWLIGMLIAMTGTAVYLEFGTSIPRNGGEKNYLEYVYAKPKFLATAMFASYAFLLGWAAGNSVAFGEYILHAADVEVNRWNQRGIGFACITTAFLIHATAVGWGLRIQNFLGAMKFFIILLIVVGGVVALGGHLKIDKPNNFSDPFEGSILSVYGIVTALYSVIWSYIGYSNANYALSETKNPTRTLKIAAPIGVGLAGVLYMLVNIAYFAAVPKDEILGSGRILAASFFRNLFGHKAERVLSVFIALCAFGNVQSVIFSQGRIIQELGREGVLPFSRFWASNRPFNSPAAGLFEHYVISAIVMLAPPPGDAYNFLLNLISYPLSIVNMFVSAGLIHIYMFPTRYPDWSPTIRASRPVTVFFLLSNVFLAVAPYIPPPDKEHNVYTHLPYYTHCVVGLCIFALGAMYWVFWAVISPWFGSYRLAGERVVAPDGWSRKVITRVPLREKEKENAGLSGLKPLADSGIEIANEVADYLVFYH</sequence>
<evidence type="ECO:0008006" key="9">
    <source>
        <dbReference type="Google" id="ProtNLM"/>
    </source>
</evidence>
<feature type="region of interest" description="Disordered" evidence="5">
    <location>
        <begin position="1"/>
        <end position="58"/>
    </location>
</feature>
<evidence type="ECO:0000256" key="6">
    <source>
        <dbReference type="SAM" id="Phobius"/>
    </source>
</evidence>
<gene>
    <name evidence="7" type="ORF">AJ79_07035</name>
</gene>
<feature type="transmembrane region" description="Helical" evidence="6">
    <location>
        <begin position="459"/>
        <end position="480"/>
    </location>
</feature>
<keyword evidence="8" id="KW-1185">Reference proteome</keyword>
<feature type="transmembrane region" description="Helical" evidence="6">
    <location>
        <begin position="253"/>
        <end position="273"/>
    </location>
</feature>
<accession>A0A2B7X7K4</accession>
<dbReference type="GO" id="GO:0016020">
    <property type="term" value="C:membrane"/>
    <property type="evidence" value="ECO:0007669"/>
    <property type="project" value="UniProtKB-SubCell"/>
</dbReference>
<dbReference type="FunFam" id="1.20.1740.10:FF:000025">
    <property type="entry name" value="High-affinity methionine permease"/>
    <property type="match status" value="1"/>
</dbReference>
<keyword evidence="4 6" id="KW-0472">Membrane</keyword>
<proteinExistence type="predicted"/>
<comment type="subcellular location">
    <subcellularLocation>
        <location evidence="1">Membrane</location>
        <topology evidence="1">Multi-pass membrane protein</topology>
    </subcellularLocation>
</comment>
<dbReference type="InterPro" id="IPR050598">
    <property type="entry name" value="AminoAcid_Transporter"/>
</dbReference>
<feature type="transmembrane region" description="Helical" evidence="6">
    <location>
        <begin position="424"/>
        <end position="447"/>
    </location>
</feature>
<feature type="compositionally biased region" description="Polar residues" evidence="5">
    <location>
        <begin position="1"/>
        <end position="18"/>
    </location>
</feature>
<evidence type="ECO:0000256" key="3">
    <source>
        <dbReference type="ARBA" id="ARBA00022989"/>
    </source>
</evidence>